<feature type="domain" description="DNA topoisomerase IB N-terminal" evidence="8">
    <location>
        <begin position="47"/>
        <end position="95"/>
    </location>
</feature>
<dbReference type="Pfam" id="PF21338">
    <property type="entry name" value="Top1B_N_bact"/>
    <property type="match status" value="1"/>
</dbReference>
<dbReference type="PRINTS" id="PR00416">
    <property type="entry name" value="EUTPISMRASEI"/>
</dbReference>
<dbReference type="AlphaFoldDB" id="A0A4S8Q4K5"/>
<dbReference type="InterPro" id="IPR011010">
    <property type="entry name" value="DNA_brk_join_enz"/>
</dbReference>
<dbReference type="GO" id="GO:0003917">
    <property type="term" value="F:DNA topoisomerase type I (single strand cut, ATP-independent) activity"/>
    <property type="evidence" value="ECO:0007669"/>
    <property type="project" value="UniProtKB-EC"/>
</dbReference>
<keyword evidence="5" id="KW-0238">DNA-binding</keyword>
<dbReference type="SUPFAM" id="SSF55869">
    <property type="entry name" value="DNA topoisomerase I domain"/>
    <property type="match status" value="1"/>
</dbReference>
<dbReference type="Gene3D" id="3.30.66.10">
    <property type="entry name" value="DNA topoisomerase I domain"/>
    <property type="match status" value="1"/>
</dbReference>
<evidence type="ECO:0000256" key="4">
    <source>
        <dbReference type="ARBA" id="ARBA00023029"/>
    </source>
</evidence>
<dbReference type="GO" id="GO:0003677">
    <property type="term" value="F:DNA binding"/>
    <property type="evidence" value="ECO:0007669"/>
    <property type="project" value="UniProtKB-KW"/>
</dbReference>
<evidence type="ECO:0000256" key="1">
    <source>
        <dbReference type="ARBA" id="ARBA00000213"/>
    </source>
</evidence>
<feature type="domain" description="DNA topoisomerase I catalytic core eukaryotic-type" evidence="7">
    <location>
        <begin position="113"/>
        <end position="272"/>
    </location>
</feature>
<dbReference type="InterPro" id="IPR014711">
    <property type="entry name" value="TopoI_cat_a-hlx-sub_euk"/>
</dbReference>
<evidence type="ECO:0000256" key="3">
    <source>
        <dbReference type="ARBA" id="ARBA00012891"/>
    </source>
</evidence>
<sequence>MTEADNQDLAIDGPPPSEEAVDELSEIGLVYGTDSVPGITRRRRGKGFSYHLPDGTSVAAEDVLARIRKLALPPAYERVWISMDPRSHLQATGYDARGRKQYRYHPDWAAWRSERKFDDLISFGEALPSIRRRIARDLAEHADESYFLLSALISLLDVTYMRVGNRTYAEENRTYGATTLQKRHLTFEPDGIRLSFLAKGGKRVRRKLRHPRLQKILEEIADLPGRDLFSWRDQEGHLHRVDSGRLNAYLAEITRSKLSAKTFRTWGGSVAAFSEAWRLIGSGERPTIRQMCQVASDRLHNTPTICRTSYVHPAILGLADKSEDLDAVRAIILDAPARQLLRADENRLMAFLQAVPAIKKAEA</sequence>
<name>A0A4S8Q4K5_9HYPH</name>
<gene>
    <name evidence="9" type="ORF">FAA86_07870</name>
</gene>
<dbReference type="RefSeq" id="WP_136539550.1">
    <property type="nucleotide sequence ID" value="NZ_STGU01000003.1"/>
</dbReference>
<comment type="catalytic activity">
    <reaction evidence="1">
        <text>ATP-independent breakage of single-stranded DNA, followed by passage and rejoining.</text>
        <dbReference type="EC" id="5.6.2.1"/>
    </reaction>
</comment>
<dbReference type="PROSITE" id="PS52038">
    <property type="entry name" value="TOPO_IB_2"/>
    <property type="match status" value="1"/>
</dbReference>
<dbReference type="Gene3D" id="3.90.15.10">
    <property type="entry name" value="Topoisomerase I, Chain A, domain 3"/>
    <property type="match status" value="1"/>
</dbReference>
<comment type="caution">
    <text evidence="9">The sequence shown here is derived from an EMBL/GenBank/DDBJ whole genome shotgun (WGS) entry which is preliminary data.</text>
</comment>
<evidence type="ECO:0000259" key="7">
    <source>
        <dbReference type="Pfam" id="PF01028"/>
    </source>
</evidence>
<dbReference type="EMBL" id="STGU01000003">
    <property type="protein sequence ID" value="THV37495.1"/>
    <property type="molecule type" value="Genomic_DNA"/>
</dbReference>
<evidence type="ECO:0000259" key="8">
    <source>
        <dbReference type="Pfam" id="PF21338"/>
    </source>
</evidence>
<dbReference type="Gene3D" id="1.10.132.120">
    <property type="match status" value="1"/>
</dbReference>
<proteinExistence type="inferred from homology"/>
<evidence type="ECO:0000313" key="10">
    <source>
        <dbReference type="Proteomes" id="UP000307378"/>
    </source>
</evidence>
<dbReference type="InterPro" id="IPR049331">
    <property type="entry name" value="Top1B_N_bact"/>
</dbReference>
<keyword evidence="4" id="KW-0799">Topoisomerase</keyword>
<organism evidence="9 10">
    <name type="scientific">Rhizobium rosettiformans W3</name>
    <dbReference type="NCBI Taxonomy" id="538378"/>
    <lineage>
        <taxon>Bacteria</taxon>
        <taxon>Pseudomonadati</taxon>
        <taxon>Pseudomonadota</taxon>
        <taxon>Alphaproteobacteria</taxon>
        <taxon>Hyphomicrobiales</taxon>
        <taxon>Rhizobiaceae</taxon>
        <taxon>Rhizobium/Agrobacterium group</taxon>
        <taxon>Rhizobium</taxon>
    </lineage>
</organism>
<dbReference type="GO" id="GO:0006265">
    <property type="term" value="P:DNA topological change"/>
    <property type="evidence" value="ECO:0007669"/>
    <property type="project" value="InterPro"/>
</dbReference>
<dbReference type="SUPFAM" id="SSF56349">
    <property type="entry name" value="DNA breaking-rejoining enzymes"/>
    <property type="match status" value="1"/>
</dbReference>
<comment type="similarity">
    <text evidence="2">Belongs to the type IB topoisomerase family.</text>
</comment>
<accession>A0A4S8Q4K5</accession>
<protein>
    <recommendedName>
        <fullName evidence="3">DNA topoisomerase</fullName>
        <ecNumber evidence="3">5.6.2.1</ecNumber>
    </recommendedName>
</protein>
<dbReference type="EC" id="5.6.2.1" evidence="3"/>
<evidence type="ECO:0000256" key="5">
    <source>
        <dbReference type="ARBA" id="ARBA00023125"/>
    </source>
</evidence>
<dbReference type="InterPro" id="IPR001631">
    <property type="entry name" value="TopoI"/>
</dbReference>
<dbReference type="InterPro" id="IPR013500">
    <property type="entry name" value="TopoI_cat_euk"/>
</dbReference>
<evidence type="ECO:0000313" key="9">
    <source>
        <dbReference type="EMBL" id="THV37495.1"/>
    </source>
</evidence>
<reference evidence="9 10" key="1">
    <citation type="submission" date="2019-04" db="EMBL/GenBank/DDBJ databases">
        <title>genome sequence of strain W3.</title>
        <authorList>
            <person name="Gao J."/>
            <person name="Sun J."/>
        </authorList>
    </citation>
    <scope>NUCLEOTIDE SEQUENCE [LARGE SCALE GENOMIC DNA]</scope>
    <source>
        <strain evidence="9 10">W3</strain>
    </source>
</reference>
<dbReference type="Pfam" id="PF01028">
    <property type="entry name" value="Topoisom_I"/>
    <property type="match status" value="1"/>
</dbReference>
<evidence type="ECO:0000256" key="2">
    <source>
        <dbReference type="ARBA" id="ARBA00006645"/>
    </source>
</evidence>
<keyword evidence="6 9" id="KW-0413">Isomerase</keyword>
<dbReference type="Proteomes" id="UP000307378">
    <property type="component" value="Unassembled WGS sequence"/>
</dbReference>
<dbReference type="InterPro" id="IPR035447">
    <property type="entry name" value="DNA_topo_I_N_sf"/>
</dbReference>
<evidence type="ECO:0000256" key="6">
    <source>
        <dbReference type="ARBA" id="ARBA00023235"/>
    </source>
</evidence>